<dbReference type="AlphaFoldDB" id="A0A3D8P7N5"/>
<organism evidence="1 2">
    <name type="scientific">Ammonifex thiophilus</name>
    <dbReference type="NCBI Taxonomy" id="444093"/>
    <lineage>
        <taxon>Bacteria</taxon>
        <taxon>Bacillati</taxon>
        <taxon>Bacillota</taxon>
        <taxon>Clostridia</taxon>
        <taxon>Thermoanaerobacterales</taxon>
        <taxon>Thermoanaerobacteraceae</taxon>
        <taxon>Ammonifex</taxon>
    </lineage>
</organism>
<gene>
    <name evidence="1" type="ORF">DXX99_00360</name>
</gene>
<reference evidence="1 2" key="1">
    <citation type="submission" date="2018-08" db="EMBL/GenBank/DDBJ databases">
        <title>Form III RuBisCO-mediated autotrophy in Thermodesulfobium bacteria.</title>
        <authorList>
            <person name="Toshchakov S.V."/>
            <person name="Kublanov I.V."/>
            <person name="Frolov E."/>
            <person name="Bonch-Osmolovskaya E.A."/>
            <person name="Tourova T.P."/>
            <person name="Chernych N.A."/>
            <person name="Lebedinsky A.V."/>
        </authorList>
    </citation>
    <scope>NUCLEOTIDE SEQUENCE [LARGE SCALE GENOMIC DNA]</scope>
    <source>
        <strain evidence="1 2">SR</strain>
    </source>
</reference>
<dbReference type="OrthoDB" id="9952308at2"/>
<name>A0A3D8P7N5_9THEO</name>
<dbReference type="EMBL" id="QSLN01000001">
    <property type="protein sequence ID" value="RDV84545.1"/>
    <property type="molecule type" value="Genomic_DNA"/>
</dbReference>
<keyword evidence="2" id="KW-1185">Reference proteome</keyword>
<accession>A0A3D8P7N5</accession>
<comment type="caution">
    <text evidence="1">The sequence shown here is derived from an EMBL/GenBank/DDBJ whole genome shotgun (WGS) entry which is preliminary data.</text>
</comment>
<dbReference type="Proteomes" id="UP000256329">
    <property type="component" value="Unassembled WGS sequence"/>
</dbReference>
<dbReference type="GO" id="GO:0006355">
    <property type="term" value="P:regulation of DNA-templated transcription"/>
    <property type="evidence" value="ECO:0007669"/>
    <property type="project" value="InterPro"/>
</dbReference>
<evidence type="ECO:0000313" key="1">
    <source>
        <dbReference type="EMBL" id="RDV84545.1"/>
    </source>
</evidence>
<proteinExistence type="predicted"/>
<sequence length="94" mass="10410">MFAPPLFCSYTYKDGGGGVYPVQFNIYVPEAKKSLLELLDKVSALTGRSKSELVIEALEKYLADAALPPLGRFAIGISREIKRADLYAKRLERA</sequence>
<evidence type="ECO:0000313" key="2">
    <source>
        <dbReference type="Proteomes" id="UP000256329"/>
    </source>
</evidence>
<protein>
    <submittedName>
        <fullName evidence="1">CopG family transcriptional regulator</fullName>
    </submittedName>
</protein>